<evidence type="ECO:0000256" key="2">
    <source>
        <dbReference type="ARBA" id="ARBA00022840"/>
    </source>
</evidence>
<keyword evidence="2 3" id="KW-0067">ATP-binding</keyword>
<protein>
    <submittedName>
        <fullName evidence="5">ATP-cone domain protein</fullName>
    </submittedName>
</protein>
<dbReference type="CDD" id="cd22308">
    <property type="entry name" value="Af1548-like"/>
    <property type="match status" value="1"/>
</dbReference>
<keyword evidence="1 3" id="KW-0547">Nucleotide-binding</keyword>
<dbReference type="Proteomes" id="UP000034213">
    <property type="component" value="Unassembled WGS sequence"/>
</dbReference>
<name>A0A0G1C2N7_9BACT</name>
<accession>A0A0G1C2N7</accession>
<dbReference type="InterPro" id="IPR005144">
    <property type="entry name" value="ATP-cone_dom"/>
</dbReference>
<dbReference type="Pfam" id="PF03477">
    <property type="entry name" value="ATP-cone"/>
    <property type="match status" value="1"/>
</dbReference>
<proteinExistence type="predicted"/>
<dbReference type="PROSITE" id="PS51161">
    <property type="entry name" value="ATP_CONE"/>
    <property type="match status" value="1"/>
</dbReference>
<dbReference type="GO" id="GO:0005524">
    <property type="term" value="F:ATP binding"/>
    <property type="evidence" value="ECO:0007669"/>
    <property type="project" value="UniProtKB-UniRule"/>
</dbReference>
<dbReference type="Pfam" id="PF04471">
    <property type="entry name" value="Mrr_cat"/>
    <property type="match status" value="1"/>
</dbReference>
<comment type="caution">
    <text evidence="5">The sequence shown here is derived from an EMBL/GenBank/DDBJ whole genome shotgun (WGS) entry which is preliminary data.</text>
</comment>
<sequence length="283" mass="32010">MTSKDIIVVKASGEKEPFSAKKVLKSIRRAGISSSLEKQVLDDVKSSLYQNIPTLKIYQQINQTLKTSSEPHVFSRYQLKQAIMQLGPSGYPFEKFVAAILAELGYSVKVGVIVPGICVNHEVDIVAIKNNQHFMVECKFHNRPGTRSDVKVALYVKARFDDVKLAWVKKPGHQNMFHQAWLVTNTKLTTDAIKFGECAAMNLVAWSYPKTNSLQDLITRTKLHPVTCLNSISQDQKKQLLDQGIVLCQSLQQQNSDFFRSLNISEDKEKTLKQEINFVCHLQ</sequence>
<feature type="domain" description="ATP-cone" evidence="4">
    <location>
        <begin position="6"/>
        <end position="88"/>
    </location>
</feature>
<evidence type="ECO:0000256" key="3">
    <source>
        <dbReference type="PROSITE-ProRule" id="PRU00492"/>
    </source>
</evidence>
<dbReference type="InterPro" id="IPR007560">
    <property type="entry name" value="Restrct_endonuc_IV_Mrr"/>
</dbReference>
<dbReference type="EMBL" id="LCEW01000023">
    <property type="protein sequence ID" value="KKS79935.1"/>
    <property type="molecule type" value="Genomic_DNA"/>
</dbReference>
<dbReference type="SUPFAM" id="SSF52980">
    <property type="entry name" value="Restriction endonuclease-like"/>
    <property type="match status" value="1"/>
</dbReference>
<dbReference type="InterPro" id="IPR011856">
    <property type="entry name" value="tRNA_endonuc-like_dom_sf"/>
</dbReference>
<dbReference type="InterPro" id="IPR011335">
    <property type="entry name" value="Restrct_endonuc-II-like"/>
</dbReference>
<dbReference type="AlphaFoldDB" id="A0A0G1C2N7"/>
<dbReference type="GO" id="GO:0004519">
    <property type="term" value="F:endonuclease activity"/>
    <property type="evidence" value="ECO:0007669"/>
    <property type="project" value="InterPro"/>
</dbReference>
<dbReference type="GO" id="GO:0003677">
    <property type="term" value="F:DNA binding"/>
    <property type="evidence" value="ECO:0007669"/>
    <property type="project" value="InterPro"/>
</dbReference>
<evidence type="ECO:0000256" key="1">
    <source>
        <dbReference type="ARBA" id="ARBA00022741"/>
    </source>
</evidence>
<dbReference type="GO" id="GO:0009307">
    <property type="term" value="P:DNA restriction-modification system"/>
    <property type="evidence" value="ECO:0007669"/>
    <property type="project" value="InterPro"/>
</dbReference>
<reference evidence="5 6" key="1">
    <citation type="journal article" date="2015" name="Nature">
        <title>rRNA introns, odd ribosomes, and small enigmatic genomes across a large radiation of phyla.</title>
        <authorList>
            <person name="Brown C.T."/>
            <person name="Hug L.A."/>
            <person name="Thomas B.C."/>
            <person name="Sharon I."/>
            <person name="Castelle C.J."/>
            <person name="Singh A."/>
            <person name="Wilkins M.J."/>
            <person name="Williams K.H."/>
            <person name="Banfield J.F."/>
        </authorList>
    </citation>
    <scope>NUCLEOTIDE SEQUENCE [LARGE SCALE GENOMIC DNA]</scope>
</reference>
<gene>
    <name evidence="5" type="ORF">UV54_C0023G0004</name>
</gene>
<evidence type="ECO:0000259" key="4">
    <source>
        <dbReference type="PROSITE" id="PS51161"/>
    </source>
</evidence>
<organism evidence="5 6">
    <name type="scientific">Candidatus Beckwithbacteria bacterium GW2011_GWA2_43_10</name>
    <dbReference type="NCBI Taxonomy" id="1618369"/>
    <lineage>
        <taxon>Bacteria</taxon>
        <taxon>Candidatus Beckwithiibacteriota</taxon>
    </lineage>
</organism>
<dbReference type="Gene3D" id="3.40.1350.10">
    <property type="match status" value="1"/>
</dbReference>
<evidence type="ECO:0000313" key="6">
    <source>
        <dbReference type="Proteomes" id="UP000034213"/>
    </source>
</evidence>
<dbReference type="STRING" id="1618369.UV54_C0023G0004"/>
<evidence type="ECO:0000313" key="5">
    <source>
        <dbReference type="EMBL" id="KKS79935.1"/>
    </source>
</evidence>